<dbReference type="Proteomes" id="UP001611383">
    <property type="component" value="Chromosome"/>
</dbReference>
<name>A0ABY9X060_9BACT</name>
<feature type="transmembrane region" description="Helical" evidence="2">
    <location>
        <begin position="60"/>
        <end position="79"/>
    </location>
</feature>
<evidence type="ECO:0000256" key="2">
    <source>
        <dbReference type="SAM" id="Phobius"/>
    </source>
</evidence>
<keyword evidence="4" id="KW-1185">Reference proteome</keyword>
<evidence type="ECO:0000256" key="1">
    <source>
        <dbReference type="SAM" id="MobiDB-lite"/>
    </source>
</evidence>
<keyword evidence="2" id="KW-1133">Transmembrane helix</keyword>
<dbReference type="InterPro" id="IPR004891">
    <property type="entry name" value="Mercury-R_MerC"/>
</dbReference>
<reference evidence="3 4" key="1">
    <citation type="submission" date="2019-08" db="EMBL/GenBank/DDBJ databases">
        <title>Archangium and Cystobacter genomes.</title>
        <authorList>
            <person name="Chen I.-C.K."/>
            <person name="Wielgoss S."/>
        </authorList>
    </citation>
    <scope>NUCLEOTIDE SEQUENCE [LARGE SCALE GENOMIC DNA]</scope>
    <source>
        <strain evidence="3 4">Cbm 6</strain>
    </source>
</reference>
<gene>
    <name evidence="3" type="ORF">F0U60_35170</name>
</gene>
<feature type="transmembrane region" description="Helical" evidence="2">
    <location>
        <begin position="91"/>
        <end position="111"/>
    </location>
</feature>
<evidence type="ECO:0000313" key="3">
    <source>
        <dbReference type="EMBL" id="WNG48775.1"/>
    </source>
</evidence>
<accession>A0ABY9X060</accession>
<dbReference type="Pfam" id="PF03203">
    <property type="entry name" value="MerC"/>
    <property type="match status" value="1"/>
</dbReference>
<organism evidence="3 4">
    <name type="scientific">Archangium minus</name>
    <dbReference type="NCBI Taxonomy" id="83450"/>
    <lineage>
        <taxon>Bacteria</taxon>
        <taxon>Pseudomonadati</taxon>
        <taxon>Myxococcota</taxon>
        <taxon>Myxococcia</taxon>
        <taxon>Myxococcales</taxon>
        <taxon>Cystobacterineae</taxon>
        <taxon>Archangiaceae</taxon>
        <taxon>Archangium</taxon>
    </lineage>
</organism>
<keyword evidence="2" id="KW-0812">Transmembrane</keyword>
<dbReference type="EMBL" id="CP043494">
    <property type="protein sequence ID" value="WNG48775.1"/>
    <property type="molecule type" value="Genomic_DNA"/>
</dbReference>
<proteinExistence type="predicted"/>
<feature type="region of interest" description="Disordered" evidence="1">
    <location>
        <begin position="18"/>
        <end position="44"/>
    </location>
</feature>
<evidence type="ECO:0000313" key="4">
    <source>
        <dbReference type="Proteomes" id="UP001611383"/>
    </source>
</evidence>
<feature type="transmembrane region" description="Helical" evidence="2">
    <location>
        <begin position="118"/>
        <end position="137"/>
    </location>
</feature>
<keyword evidence="2" id="KW-0472">Membrane</keyword>
<protein>
    <submittedName>
        <fullName evidence="3">MerC domain-containing protein</fullName>
    </submittedName>
</protein>
<sequence length="179" mass="18461">MARCGRAVARAPACPDLPLGTGRGRRDGHAALQRHSSSGPGERLVLSTAGRSPWDGVGQLLSTLCIAHCVLLPIVLGFLPAATAEVLEGEAVHQGLVLFVTLTAVVAFVPGWRLHRRAGVPVLAVSGLLLLIAALFLPEGTSEALETGLTLGGGVLMAVAHARNRTLCRECCALKPGVA</sequence>